<dbReference type="CDD" id="cd07821">
    <property type="entry name" value="PYR_PYL_RCAR_like"/>
    <property type="match status" value="1"/>
</dbReference>
<dbReference type="InterPro" id="IPR019587">
    <property type="entry name" value="Polyketide_cyclase/dehydratase"/>
</dbReference>
<dbReference type="SUPFAM" id="SSF55961">
    <property type="entry name" value="Bet v1-like"/>
    <property type="match status" value="1"/>
</dbReference>
<dbReference type="RefSeq" id="WP_106773931.1">
    <property type="nucleotide sequence ID" value="NZ_PXYK01000020.1"/>
</dbReference>
<dbReference type="OrthoDB" id="1364128at2"/>
<keyword evidence="2" id="KW-1185">Reference proteome</keyword>
<evidence type="ECO:0000313" key="2">
    <source>
        <dbReference type="Proteomes" id="UP000241229"/>
    </source>
</evidence>
<comment type="caution">
    <text evidence="1">The sequence shown here is derived from an EMBL/GenBank/DDBJ whole genome shotgun (WGS) entry which is preliminary data.</text>
</comment>
<name>A0A2P7S2N0_9HYPH</name>
<reference evidence="1 2" key="1">
    <citation type="submission" date="2018-03" db="EMBL/GenBank/DDBJ databases">
        <title>The draft genome of Mesorhizobium sp. 6GN-30.</title>
        <authorList>
            <person name="Liu L."/>
            <person name="Li L."/>
            <person name="Wang T."/>
            <person name="Zhang X."/>
            <person name="Liang L."/>
        </authorList>
    </citation>
    <scope>NUCLEOTIDE SEQUENCE [LARGE SCALE GENOMIC DNA]</scope>
    <source>
        <strain evidence="1 2">6GN30</strain>
    </source>
</reference>
<evidence type="ECO:0000313" key="1">
    <source>
        <dbReference type="EMBL" id="PSJ56737.1"/>
    </source>
</evidence>
<sequence>MPKIFISTVIAAPAAEVWRVVRDFNGLPSWTPFVAESRIEQGAKADQIGCIRNFVLKDGGRIRERLLALSDYDLSCTYTILESPMGVSDYIATLALTPVTDGNATFASWQAEFDCAPEREAALVQQIGQGVFQAAFTALKQRFGR</sequence>
<dbReference type="Proteomes" id="UP000241229">
    <property type="component" value="Unassembled WGS sequence"/>
</dbReference>
<dbReference type="EMBL" id="PXYK01000020">
    <property type="protein sequence ID" value="PSJ56737.1"/>
    <property type="molecule type" value="Genomic_DNA"/>
</dbReference>
<dbReference type="PANTHER" id="PTHR39332:SF7">
    <property type="entry name" value="SRPBCC FAMILY PROTEIN"/>
    <property type="match status" value="1"/>
</dbReference>
<dbReference type="PANTHER" id="PTHR39332">
    <property type="entry name" value="BLL4707 PROTEIN"/>
    <property type="match status" value="1"/>
</dbReference>
<proteinExistence type="predicted"/>
<dbReference type="Pfam" id="PF10604">
    <property type="entry name" value="Polyketide_cyc2"/>
    <property type="match status" value="1"/>
</dbReference>
<dbReference type="Gene3D" id="3.30.530.20">
    <property type="match status" value="1"/>
</dbReference>
<gene>
    <name evidence="1" type="ORF">C7I84_19720</name>
</gene>
<dbReference type="AlphaFoldDB" id="A0A2P7S2N0"/>
<dbReference type="InterPro" id="IPR023393">
    <property type="entry name" value="START-like_dom_sf"/>
</dbReference>
<accession>A0A2P7S2N0</accession>
<organism evidence="1 2">
    <name type="scientific">Kumtagia ephedrae</name>
    <dbReference type="NCBI Taxonomy" id="2116701"/>
    <lineage>
        <taxon>Bacteria</taxon>
        <taxon>Pseudomonadati</taxon>
        <taxon>Pseudomonadota</taxon>
        <taxon>Alphaproteobacteria</taxon>
        <taxon>Hyphomicrobiales</taxon>
        <taxon>Phyllobacteriaceae</taxon>
        <taxon>Kumtagia</taxon>
    </lineage>
</organism>
<protein>
    <submittedName>
        <fullName evidence="1">MxaD family protein</fullName>
    </submittedName>
</protein>